<dbReference type="AlphaFoldDB" id="A0A2V2N5Q3"/>
<accession>A0A2V2N5Q3</accession>
<keyword evidence="3 6" id="KW-0812">Transmembrane</keyword>
<dbReference type="Gene3D" id="1.20.1640.10">
    <property type="entry name" value="Multidrug efflux transporter AcrB transmembrane domain"/>
    <property type="match status" value="2"/>
</dbReference>
<feature type="transmembrane region" description="Helical" evidence="6">
    <location>
        <begin position="601"/>
        <end position="620"/>
    </location>
</feature>
<dbReference type="SUPFAM" id="SSF82866">
    <property type="entry name" value="Multidrug efflux transporter AcrB transmembrane domain"/>
    <property type="match status" value="2"/>
</dbReference>
<dbReference type="EMBL" id="QGMY01000004">
    <property type="protein sequence ID" value="PWR73076.1"/>
    <property type="molecule type" value="Genomic_DNA"/>
</dbReference>
<comment type="caution">
    <text evidence="8">The sequence shown here is derived from an EMBL/GenBank/DDBJ whole genome shotgun (WGS) entry which is preliminary data.</text>
</comment>
<dbReference type="InterPro" id="IPR004869">
    <property type="entry name" value="MMPL_dom"/>
</dbReference>
<dbReference type="PANTHER" id="PTHR33406">
    <property type="entry name" value="MEMBRANE PROTEIN MJ1562-RELATED"/>
    <property type="match status" value="1"/>
</dbReference>
<organism evidence="8 9">
    <name type="scientific">Methanospirillum lacunae</name>
    <dbReference type="NCBI Taxonomy" id="668570"/>
    <lineage>
        <taxon>Archaea</taxon>
        <taxon>Methanobacteriati</taxon>
        <taxon>Methanobacteriota</taxon>
        <taxon>Stenosarchaea group</taxon>
        <taxon>Methanomicrobia</taxon>
        <taxon>Methanomicrobiales</taxon>
        <taxon>Methanospirillaceae</taxon>
        <taxon>Methanospirillum</taxon>
    </lineage>
</organism>
<sequence>MSTIFSNIADVVINRTSLVLKISLILMAISIFGMMSISMATGNDTYQDKNSESSVISNHYSDTFSQESIIILVECDDPTSPEVLKYIDSIKSPLKNLQYISSVSSIADLLKEANGGVIPLSDAEVTEAENSISSSVLKRYVPSNLMTMVMIGLQPGLADSKKNAAISNVKSFVSSTDIPPGVHVSVTGSAAFSMEMGAAMGQSMMTLIMAALVLMVIVLGILFSYVSHRFLPVVMVAVGLLLTFGIVGLAGVQISMAAISAFPVLIGLGIDYAIQFHSRLEEEARSNPLSIAVKKTIVKTGPAVMYAMLATAIGFFAMFVSSVPMIRGFGLISIVGVITCYVTSLIGIPTVALYLNYKAKGAGKSKQSEYIDKGLSKIAVTMAKNPVSVLLVVLFVAFVGIQLDSQINVNTNENSFVPSDMPAKVTMNKVSRTMGSTDSAAIYVAGSGVTSLETIRWMKEFTDFEKKAHSQINSATSIADYLVSPATGELPQTQFELDAALEKVPEDVKKQYINGNNEGVIQIGTIKLESGPKKSLKTQIESDLTLITPPPGITARLTGSFAMFTDLIDNIVDSKETMTYLGFILVVLFLGIVYRNVNAITPIVPIIAIVGWNAVAMYVMGIEYNPMTACLGSMTIGVAAEYTILVMERYIEEKEKTDNVIEAIKHSVQKIGSAIMVSGFATFFGFSALTLSSFPIISNFGLTTIIAVFFSLIGAIVVMPAVLSLVDRISKNIKNVDQELHKTHVI</sequence>
<keyword evidence="2" id="KW-1003">Cell membrane</keyword>
<dbReference type="OrthoDB" id="42357at2157"/>
<feature type="transmembrane region" description="Helical" evidence="6">
    <location>
        <begin position="674"/>
        <end position="694"/>
    </location>
</feature>
<evidence type="ECO:0000259" key="7">
    <source>
        <dbReference type="PROSITE" id="PS50156"/>
    </source>
</evidence>
<dbReference type="Pfam" id="PF03176">
    <property type="entry name" value="MMPL"/>
    <property type="match status" value="2"/>
</dbReference>
<dbReference type="PANTHER" id="PTHR33406:SF13">
    <property type="entry name" value="MEMBRANE PROTEIN YDFJ"/>
    <property type="match status" value="1"/>
</dbReference>
<evidence type="ECO:0000256" key="3">
    <source>
        <dbReference type="ARBA" id="ARBA00022692"/>
    </source>
</evidence>
<evidence type="ECO:0000256" key="6">
    <source>
        <dbReference type="SAM" id="Phobius"/>
    </source>
</evidence>
<feature type="transmembrane region" description="Helical" evidence="6">
    <location>
        <begin position="700"/>
        <end position="726"/>
    </location>
</feature>
<feature type="transmembrane region" description="Helical" evidence="6">
    <location>
        <begin position="303"/>
        <end position="323"/>
    </location>
</feature>
<feature type="transmembrane region" description="Helical" evidence="6">
    <location>
        <begin position="577"/>
        <end position="594"/>
    </location>
</feature>
<evidence type="ECO:0000256" key="4">
    <source>
        <dbReference type="ARBA" id="ARBA00022989"/>
    </source>
</evidence>
<evidence type="ECO:0000313" key="8">
    <source>
        <dbReference type="EMBL" id="PWR73076.1"/>
    </source>
</evidence>
<feature type="transmembrane region" description="Helical" evidence="6">
    <location>
        <begin position="378"/>
        <end position="401"/>
    </location>
</feature>
<evidence type="ECO:0000256" key="1">
    <source>
        <dbReference type="ARBA" id="ARBA00004651"/>
    </source>
</evidence>
<feature type="transmembrane region" description="Helical" evidence="6">
    <location>
        <begin position="230"/>
        <end position="252"/>
    </location>
</feature>
<dbReference type="PROSITE" id="PS50156">
    <property type="entry name" value="SSD"/>
    <property type="match status" value="2"/>
</dbReference>
<dbReference type="InterPro" id="IPR000731">
    <property type="entry name" value="SSD"/>
</dbReference>
<feature type="domain" description="SSD" evidence="7">
    <location>
        <begin position="586"/>
        <end position="725"/>
    </location>
</feature>
<keyword evidence="4 6" id="KW-1133">Transmembrane helix</keyword>
<evidence type="ECO:0000313" key="9">
    <source>
        <dbReference type="Proteomes" id="UP000245657"/>
    </source>
</evidence>
<dbReference type="Proteomes" id="UP000245657">
    <property type="component" value="Unassembled WGS sequence"/>
</dbReference>
<reference evidence="8 9" key="1">
    <citation type="submission" date="2018-05" db="EMBL/GenBank/DDBJ databases">
        <title>Draft genome of Methanospirillum lacunae Ki8-1.</title>
        <authorList>
            <person name="Dueholm M.S."/>
            <person name="Nielsen P.H."/>
            <person name="Bakmann L.F."/>
            <person name="Otzen D.E."/>
        </authorList>
    </citation>
    <scope>NUCLEOTIDE SEQUENCE [LARGE SCALE GENOMIC DNA]</scope>
    <source>
        <strain evidence="8 9">Ki8-1</strain>
    </source>
</reference>
<keyword evidence="9" id="KW-1185">Reference proteome</keyword>
<evidence type="ECO:0000256" key="5">
    <source>
        <dbReference type="ARBA" id="ARBA00023136"/>
    </source>
</evidence>
<feature type="transmembrane region" description="Helical" evidence="6">
    <location>
        <begin position="204"/>
        <end position="224"/>
    </location>
</feature>
<keyword evidence="5 6" id="KW-0472">Membrane</keyword>
<proteinExistence type="predicted"/>
<name>A0A2V2N5Q3_9EURY</name>
<dbReference type="InterPro" id="IPR050545">
    <property type="entry name" value="Mycobact_MmpL"/>
</dbReference>
<protein>
    <submittedName>
        <fullName evidence="8">Hydrogenase expression protein HypA</fullName>
    </submittedName>
</protein>
<gene>
    <name evidence="8" type="ORF">DK846_05670</name>
</gene>
<feature type="domain" description="SSD" evidence="7">
    <location>
        <begin position="234"/>
        <end position="354"/>
    </location>
</feature>
<feature type="transmembrane region" description="Helical" evidence="6">
    <location>
        <begin position="20"/>
        <end position="40"/>
    </location>
</feature>
<evidence type="ECO:0000256" key="2">
    <source>
        <dbReference type="ARBA" id="ARBA00022475"/>
    </source>
</evidence>
<feature type="transmembrane region" description="Helical" evidence="6">
    <location>
        <begin position="329"/>
        <end position="357"/>
    </location>
</feature>
<comment type="subcellular location">
    <subcellularLocation>
        <location evidence="1">Cell membrane</location>
        <topology evidence="1">Multi-pass membrane protein</topology>
    </subcellularLocation>
</comment>
<dbReference type="NCBIfam" id="TIGR00921">
    <property type="entry name" value="2A067"/>
    <property type="match status" value="1"/>
</dbReference>
<dbReference type="GO" id="GO:0005886">
    <property type="term" value="C:plasma membrane"/>
    <property type="evidence" value="ECO:0007669"/>
    <property type="project" value="UniProtKB-SubCell"/>
</dbReference>